<dbReference type="SMART" id="SM00343">
    <property type="entry name" value="ZnF_C2HC"/>
    <property type="match status" value="2"/>
</dbReference>
<proteinExistence type="predicted"/>
<evidence type="ECO:0000256" key="2">
    <source>
        <dbReference type="ARBA" id="ARBA00022723"/>
    </source>
</evidence>
<evidence type="ECO:0000259" key="10">
    <source>
        <dbReference type="PROSITE" id="PS50966"/>
    </source>
</evidence>
<dbReference type="InterPro" id="IPR006564">
    <property type="entry name" value="Znf_PMZ"/>
</dbReference>
<evidence type="ECO:0000256" key="8">
    <source>
        <dbReference type="SAM" id="MobiDB-lite"/>
    </source>
</evidence>
<feature type="region of interest" description="Disordered" evidence="8">
    <location>
        <begin position="167"/>
        <end position="186"/>
    </location>
</feature>
<feature type="region of interest" description="Disordered" evidence="8">
    <location>
        <begin position="615"/>
        <end position="662"/>
    </location>
</feature>
<dbReference type="InterPro" id="IPR001207">
    <property type="entry name" value="Transposase_mutator"/>
</dbReference>
<dbReference type="AlphaFoldDB" id="A0AAD9ZU39"/>
<dbReference type="GO" id="GO:0004803">
    <property type="term" value="F:transposase activity"/>
    <property type="evidence" value="ECO:0007669"/>
    <property type="project" value="InterPro"/>
</dbReference>
<feature type="compositionally biased region" description="Basic and acidic residues" evidence="8">
    <location>
        <begin position="167"/>
        <end position="181"/>
    </location>
</feature>
<feature type="domain" description="CCHC-type" evidence="9">
    <location>
        <begin position="636"/>
        <end position="652"/>
    </location>
</feature>
<keyword evidence="4" id="KW-0862">Zinc</keyword>
<dbReference type="PROSITE" id="PS50966">
    <property type="entry name" value="ZF_SWIM"/>
    <property type="match status" value="1"/>
</dbReference>
<dbReference type="InterPro" id="IPR007527">
    <property type="entry name" value="Znf_SWIM"/>
</dbReference>
<evidence type="ECO:0000313" key="11">
    <source>
        <dbReference type="EMBL" id="KAK3193180.1"/>
    </source>
</evidence>
<evidence type="ECO:0000256" key="1">
    <source>
        <dbReference type="ARBA" id="ARBA00022578"/>
    </source>
</evidence>
<sequence>MDRVRILISYNGRWNELPDGSQRYVGAINKGVYVRKNLTYEELLGVVKAIVKHDPKRYEIDIESISVGPDSTCRTMIADDDDVQFLLGEDKVIPKVCVSLVERRYEERVMGEDIQINRTPVETRQSDNNAVHDSYEAVDLDAPHTGPHFDRDLEPQLDDRFDIGYGPEQHDASGRRVEGEHNISSSNNQTTAVRVSEGTYFQVRSFENKHSCPLEEVQRRHRQASAVIIGEVIAPRLQDNDGRIMCPRDIIGDMKSMYGIQLLYSKAHASLQYALSLTYGTHEESFQLLPSFAYVLEQLNHGNITDIQCTDDNQFLYFFMSLELQFEVSADEWFLQTLKDALGHIDDLVLVSDCHASIEVGIQKVLPNATHVFCIWHISENVRKKFHRKDVAELFQRAARAYRQVDYDREMEELKKLHKNAYEYVLEIGPHKWSRVYCPHRRFSMMTTNVAECLNSCLRFARKLPVMTLAEFIRNMLQKWFYNRHQAAVNMRSQLTDAAHAEILERIAECNHMTATHVDWNIFLVKLRGDQWTVNLLEKTCTCKVFDLDHLPCAHALAAARERSLDYTSLCADYYKKEVLADAYSIPIMPVGHPNTWVIPPDIKNRVVLTPDIRTQSGRPRRSRFQSVSERPSKQKCKKCGTQGHNSRRCPNPGPSSSSTIPDAYRQKCSVCHEIGHNKQTCPKRDEIVGDNNLKCFHFASGWLVGVMCGFCKS</sequence>
<dbReference type="InterPro" id="IPR001878">
    <property type="entry name" value="Znf_CCHC"/>
</dbReference>
<evidence type="ECO:0000256" key="3">
    <source>
        <dbReference type="ARBA" id="ARBA00022771"/>
    </source>
</evidence>
<reference evidence="11" key="1">
    <citation type="journal article" date="2023" name="Plant J.">
        <title>Genome sequences and population genomics provide insights into the demographic history, inbreeding, and mutation load of two 'living fossil' tree species of Dipteronia.</title>
        <authorList>
            <person name="Feng Y."/>
            <person name="Comes H.P."/>
            <person name="Chen J."/>
            <person name="Zhu S."/>
            <person name="Lu R."/>
            <person name="Zhang X."/>
            <person name="Li P."/>
            <person name="Qiu J."/>
            <person name="Olsen K.M."/>
            <person name="Qiu Y."/>
        </authorList>
    </citation>
    <scope>NUCLEOTIDE SEQUENCE</scope>
    <source>
        <strain evidence="11">NBL</strain>
    </source>
</reference>
<dbReference type="InterPro" id="IPR036875">
    <property type="entry name" value="Znf_CCHC_sf"/>
</dbReference>
<evidence type="ECO:0000256" key="5">
    <source>
        <dbReference type="ARBA" id="ARBA00023125"/>
    </source>
</evidence>
<keyword evidence="1" id="KW-0815">Transposition</keyword>
<dbReference type="GO" id="GO:0003677">
    <property type="term" value="F:DNA binding"/>
    <property type="evidence" value="ECO:0007669"/>
    <property type="project" value="UniProtKB-KW"/>
</dbReference>
<accession>A0AAD9ZU39</accession>
<dbReference type="Pfam" id="PF04434">
    <property type="entry name" value="SWIM"/>
    <property type="match status" value="1"/>
</dbReference>
<evidence type="ECO:0000256" key="7">
    <source>
        <dbReference type="PROSITE-ProRule" id="PRU00047"/>
    </source>
</evidence>
<dbReference type="PANTHER" id="PTHR31973">
    <property type="entry name" value="POLYPROTEIN, PUTATIVE-RELATED"/>
    <property type="match status" value="1"/>
</dbReference>
<keyword evidence="3 7" id="KW-0863">Zinc-finger</keyword>
<evidence type="ECO:0000256" key="6">
    <source>
        <dbReference type="ARBA" id="ARBA00023172"/>
    </source>
</evidence>
<name>A0AAD9ZU39_9ROSI</name>
<organism evidence="11 12">
    <name type="scientific">Dipteronia sinensis</name>
    <dbReference type="NCBI Taxonomy" id="43782"/>
    <lineage>
        <taxon>Eukaryota</taxon>
        <taxon>Viridiplantae</taxon>
        <taxon>Streptophyta</taxon>
        <taxon>Embryophyta</taxon>
        <taxon>Tracheophyta</taxon>
        <taxon>Spermatophyta</taxon>
        <taxon>Magnoliopsida</taxon>
        <taxon>eudicotyledons</taxon>
        <taxon>Gunneridae</taxon>
        <taxon>Pentapetalae</taxon>
        <taxon>rosids</taxon>
        <taxon>malvids</taxon>
        <taxon>Sapindales</taxon>
        <taxon>Sapindaceae</taxon>
        <taxon>Hippocastanoideae</taxon>
        <taxon>Acereae</taxon>
        <taxon>Dipteronia</taxon>
    </lineage>
</organism>
<dbReference type="GO" id="GO:0008270">
    <property type="term" value="F:zinc ion binding"/>
    <property type="evidence" value="ECO:0007669"/>
    <property type="project" value="UniProtKB-KW"/>
</dbReference>
<dbReference type="PANTHER" id="PTHR31973:SF187">
    <property type="entry name" value="MUTATOR TRANSPOSASE MUDRA PROTEIN"/>
    <property type="match status" value="1"/>
</dbReference>
<feature type="domain" description="SWIM-type" evidence="10">
    <location>
        <begin position="523"/>
        <end position="564"/>
    </location>
</feature>
<protein>
    <recommendedName>
        <fullName evidence="13">SWIM-type domain-containing protein</fullName>
    </recommendedName>
</protein>
<comment type="caution">
    <text evidence="11">The sequence shown here is derived from an EMBL/GenBank/DDBJ whole genome shotgun (WGS) entry which is preliminary data.</text>
</comment>
<evidence type="ECO:0000256" key="4">
    <source>
        <dbReference type="ARBA" id="ARBA00022833"/>
    </source>
</evidence>
<evidence type="ECO:0008006" key="13">
    <source>
        <dbReference type="Google" id="ProtNLM"/>
    </source>
</evidence>
<dbReference type="Proteomes" id="UP001281410">
    <property type="component" value="Unassembled WGS sequence"/>
</dbReference>
<keyword evidence="6" id="KW-0233">DNA recombination</keyword>
<keyword evidence="2" id="KW-0479">Metal-binding</keyword>
<dbReference type="SMART" id="SM00575">
    <property type="entry name" value="ZnF_PMZ"/>
    <property type="match status" value="1"/>
</dbReference>
<dbReference type="GO" id="GO:0006313">
    <property type="term" value="P:DNA transposition"/>
    <property type="evidence" value="ECO:0007669"/>
    <property type="project" value="InterPro"/>
</dbReference>
<evidence type="ECO:0000259" key="9">
    <source>
        <dbReference type="PROSITE" id="PS50158"/>
    </source>
</evidence>
<evidence type="ECO:0000313" key="12">
    <source>
        <dbReference type="Proteomes" id="UP001281410"/>
    </source>
</evidence>
<gene>
    <name evidence="11" type="ORF">Dsin_024490</name>
</gene>
<dbReference type="EMBL" id="JANJYJ010000008">
    <property type="protein sequence ID" value="KAK3193180.1"/>
    <property type="molecule type" value="Genomic_DNA"/>
</dbReference>
<dbReference type="SUPFAM" id="SSF57756">
    <property type="entry name" value="Retrovirus zinc finger-like domains"/>
    <property type="match status" value="1"/>
</dbReference>
<keyword evidence="12" id="KW-1185">Reference proteome</keyword>
<dbReference type="Pfam" id="PF00872">
    <property type="entry name" value="Transposase_mut"/>
    <property type="match status" value="1"/>
</dbReference>
<dbReference type="Gene3D" id="4.10.60.10">
    <property type="entry name" value="Zinc finger, CCHC-type"/>
    <property type="match status" value="1"/>
</dbReference>
<keyword evidence="5" id="KW-0238">DNA-binding</keyword>
<dbReference type="PROSITE" id="PS50158">
    <property type="entry name" value="ZF_CCHC"/>
    <property type="match status" value="1"/>
</dbReference>